<dbReference type="GO" id="GO:0017004">
    <property type="term" value="P:cytochrome complex assembly"/>
    <property type="evidence" value="ECO:0007669"/>
    <property type="project" value="UniProtKB-KW"/>
</dbReference>
<evidence type="ECO:0000256" key="1">
    <source>
        <dbReference type="ARBA" id="ARBA00002442"/>
    </source>
</evidence>
<accession>A0A2G1UPX1</accession>
<keyword evidence="9 12" id="KW-0201">Cytochrome c-type biogenesis</keyword>
<evidence type="ECO:0000256" key="4">
    <source>
        <dbReference type="ARBA" id="ARBA00016461"/>
    </source>
</evidence>
<evidence type="ECO:0000256" key="13">
    <source>
        <dbReference type="SAM" id="MobiDB-lite"/>
    </source>
</evidence>
<dbReference type="InterPro" id="IPR007078">
    <property type="entry name" value="Haem_export_protD_CcmD"/>
</dbReference>
<evidence type="ECO:0000256" key="5">
    <source>
        <dbReference type="ARBA" id="ARBA00022448"/>
    </source>
</evidence>
<evidence type="ECO:0000256" key="12">
    <source>
        <dbReference type="RuleBase" id="RU363101"/>
    </source>
</evidence>
<evidence type="ECO:0000256" key="11">
    <source>
        <dbReference type="ARBA" id="ARBA00023136"/>
    </source>
</evidence>
<comment type="subcellular location">
    <subcellularLocation>
        <location evidence="2 12">Cell inner membrane</location>
        <topology evidence="2 12">Single-pass membrane protein</topology>
    </subcellularLocation>
</comment>
<gene>
    <name evidence="14" type="primary">ccmD</name>
    <name evidence="14" type="ORF">CLH61_05135</name>
</gene>
<proteinExistence type="inferred from homology"/>
<evidence type="ECO:0000256" key="8">
    <source>
        <dbReference type="ARBA" id="ARBA00022692"/>
    </source>
</evidence>
<organism evidence="14 15">
    <name type="scientific">Marinobacter profundi</name>
    <dbReference type="NCBI Taxonomy" id="2666256"/>
    <lineage>
        <taxon>Bacteria</taxon>
        <taxon>Pseudomonadati</taxon>
        <taxon>Pseudomonadota</taxon>
        <taxon>Gammaproteobacteria</taxon>
        <taxon>Pseudomonadales</taxon>
        <taxon>Marinobacteraceae</taxon>
        <taxon>Marinobacter</taxon>
    </lineage>
</organism>
<dbReference type="GO" id="GO:1903607">
    <property type="term" value="P:cytochrome c biosynthetic process"/>
    <property type="evidence" value="ECO:0007669"/>
    <property type="project" value="TreeGrafter"/>
</dbReference>
<keyword evidence="10 12" id="KW-1133">Transmembrane helix</keyword>
<evidence type="ECO:0000313" key="15">
    <source>
        <dbReference type="Proteomes" id="UP000231409"/>
    </source>
</evidence>
<evidence type="ECO:0000313" key="14">
    <source>
        <dbReference type="EMBL" id="PHQ16557.1"/>
    </source>
</evidence>
<keyword evidence="5 12" id="KW-0813">Transport</keyword>
<dbReference type="Proteomes" id="UP000231409">
    <property type="component" value="Unassembled WGS sequence"/>
</dbReference>
<feature type="region of interest" description="Disordered" evidence="13">
    <location>
        <begin position="54"/>
        <end position="76"/>
    </location>
</feature>
<keyword evidence="6 12" id="KW-1003">Cell membrane</keyword>
<feature type="transmembrane region" description="Helical" evidence="12">
    <location>
        <begin position="18"/>
        <end position="38"/>
    </location>
</feature>
<dbReference type="GO" id="GO:0005886">
    <property type="term" value="C:plasma membrane"/>
    <property type="evidence" value="ECO:0007669"/>
    <property type="project" value="UniProtKB-SubCell"/>
</dbReference>
<name>A0A2G1UPX1_9GAMM</name>
<evidence type="ECO:0000256" key="10">
    <source>
        <dbReference type="ARBA" id="ARBA00022989"/>
    </source>
</evidence>
<protein>
    <recommendedName>
        <fullName evidence="4 12">Heme exporter protein D</fullName>
    </recommendedName>
</protein>
<dbReference type="Pfam" id="PF04995">
    <property type="entry name" value="CcmD"/>
    <property type="match status" value="1"/>
</dbReference>
<evidence type="ECO:0000256" key="9">
    <source>
        <dbReference type="ARBA" id="ARBA00022748"/>
    </source>
</evidence>
<comment type="similarity">
    <text evidence="3 12">Belongs to the CcmD/CycX/HelD family.</text>
</comment>
<dbReference type="AlphaFoldDB" id="A0A2G1UPX1"/>
<dbReference type="PANTHER" id="PTHR37531:SF1">
    <property type="entry name" value="HEME EXPORTER PROTEIN D"/>
    <property type="match status" value="1"/>
</dbReference>
<keyword evidence="8 12" id="KW-0812">Transmembrane</keyword>
<evidence type="ECO:0000256" key="6">
    <source>
        <dbReference type="ARBA" id="ARBA00022475"/>
    </source>
</evidence>
<sequence>MAFDSLAAFIAMEGHGPYVWTCYGVFFLFVGGLMAWSIRQRRDVMRSQLRELERDSTARAGREAQPAASFTRINPS</sequence>
<keyword evidence="15" id="KW-1185">Reference proteome</keyword>
<dbReference type="InterPro" id="IPR052075">
    <property type="entry name" value="Heme_exporter_D"/>
</dbReference>
<dbReference type="EMBL" id="NTFH01000004">
    <property type="protein sequence ID" value="PHQ16557.1"/>
    <property type="molecule type" value="Genomic_DNA"/>
</dbReference>
<dbReference type="PANTHER" id="PTHR37531">
    <property type="entry name" value="HEME EXPORTER PROTEIN D"/>
    <property type="match status" value="1"/>
</dbReference>
<dbReference type="NCBIfam" id="TIGR03141">
    <property type="entry name" value="cytochro_ccmD"/>
    <property type="match status" value="1"/>
</dbReference>
<reference evidence="14 15" key="1">
    <citation type="submission" date="2017-09" db="EMBL/GenBank/DDBJ databases">
        <title>The draft genome sequences of Marinobacter sp. PWS21.</title>
        <authorList>
            <person name="Cao J."/>
        </authorList>
    </citation>
    <scope>NUCLEOTIDE SEQUENCE [LARGE SCALE GENOMIC DNA]</scope>
    <source>
        <strain evidence="14 15">PWS21</strain>
    </source>
</reference>
<evidence type="ECO:0000256" key="3">
    <source>
        <dbReference type="ARBA" id="ARBA00008741"/>
    </source>
</evidence>
<dbReference type="GO" id="GO:0015886">
    <property type="term" value="P:heme transport"/>
    <property type="evidence" value="ECO:0007669"/>
    <property type="project" value="InterPro"/>
</dbReference>
<evidence type="ECO:0000256" key="2">
    <source>
        <dbReference type="ARBA" id="ARBA00004377"/>
    </source>
</evidence>
<evidence type="ECO:0000256" key="7">
    <source>
        <dbReference type="ARBA" id="ARBA00022519"/>
    </source>
</evidence>
<keyword evidence="11 12" id="KW-0472">Membrane</keyword>
<comment type="function">
    <text evidence="1 12">Required for the export of heme to the periplasm for the biogenesis of c-type cytochromes.</text>
</comment>
<keyword evidence="7 12" id="KW-0997">Cell inner membrane</keyword>
<comment type="caution">
    <text evidence="14">The sequence shown here is derived from an EMBL/GenBank/DDBJ whole genome shotgun (WGS) entry which is preliminary data.</text>
</comment>